<reference evidence="2 3" key="1">
    <citation type="journal article" date="2022" name="Allergy">
        <title>Genome assembly and annotation of Periplaneta americana reveal a comprehensive cockroach allergen profile.</title>
        <authorList>
            <person name="Wang L."/>
            <person name="Xiong Q."/>
            <person name="Saelim N."/>
            <person name="Wang L."/>
            <person name="Nong W."/>
            <person name="Wan A.T."/>
            <person name="Shi M."/>
            <person name="Liu X."/>
            <person name="Cao Q."/>
            <person name="Hui J.H.L."/>
            <person name="Sookrung N."/>
            <person name="Leung T.F."/>
            <person name="Tungtrongchitr A."/>
            <person name="Tsui S.K.W."/>
        </authorList>
    </citation>
    <scope>NUCLEOTIDE SEQUENCE [LARGE SCALE GENOMIC DNA]</scope>
    <source>
        <strain evidence="2">PWHHKU_190912</strain>
    </source>
</reference>
<name>A0ABQ8RWR9_PERAM</name>
<dbReference type="InterPro" id="IPR005135">
    <property type="entry name" value="Endo/exonuclease/phosphatase"/>
</dbReference>
<dbReference type="SUPFAM" id="SSF56219">
    <property type="entry name" value="DNase I-like"/>
    <property type="match status" value="1"/>
</dbReference>
<gene>
    <name evidence="2" type="ORF">ANN_26939</name>
</gene>
<dbReference type="Proteomes" id="UP001148838">
    <property type="component" value="Unassembled WGS sequence"/>
</dbReference>
<organism evidence="2 3">
    <name type="scientific">Periplaneta americana</name>
    <name type="common">American cockroach</name>
    <name type="synonym">Blatta americana</name>
    <dbReference type="NCBI Taxonomy" id="6978"/>
    <lineage>
        <taxon>Eukaryota</taxon>
        <taxon>Metazoa</taxon>
        <taxon>Ecdysozoa</taxon>
        <taxon>Arthropoda</taxon>
        <taxon>Hexapoda</taxon>
        <taxon>Insecta</taxon>
        <taxon>Pterygota</taxon>
        <taxon>Neoptera</taxon>
        <taxon>Polyneoptera</taxon>
        <taxon>Dictyoptera</taxon>
        <taxon>Blattodea</taxon>
        <taxon>Blattoidea</taxon>
        <taxon>Blattidae</taxon>
        <taxon>Blattinae</taxon>
        <taxon>Periplaneta</taxon>
    </lineage>
</organism>
<sequence length="377" mass="43602">MMTTLNLKTRTKIGSWNVNTMREPSRLAQIIKEMKEYKLDILGLSETRWNGKGEHTVSAAEDKDVFYEQLSATMMNVKKSDIAIIMGDLNAKVGSNNSNVEHVMGKHGLGVMDDNGESKKWKSSLQDVRVYKGVDVASDHLLVNGQVKLKITTNYVPGTQNSRRKYKTDLLKDKRINQGFEDKLQTLQEEIEENQKPPDSNNWNKVQNFLINACEDILGRNKVERKEWITDDTWNKIKERKDIKNKLNNVNEANSIYDLRQQHQAKNKEVKKAARRDKRIWLDTLAENAQKAADTKNSQELYRITKKLAHKSFSQDGHQIKNKDGLILTSEVSQLTRWTEYFSETLTVPLSLHPILMYQRNSQTNLELILRNLPYLK</sequence>
<dbReference type="EMBL" id="JAJSOF020000040">
    <property type="protein sequence ID" value="KAJ4426130.1"/>
    <property type="molecule type" value="Genomic_DNA"/>
</dbReference>
<evidence type="ECO:0000259" key="1">
    <source>
        <dbReference type="Pfam" id="PF03372"/>
    </source>
</evidence>
<keyword evidence="3" id="KW-1185">Reference proteome</keyword>
<evidence type="ECO:0000313" key="2">
    <source>
        <dbReference type="EMBL" id="KAJ4426130.1"/>
    </source>
</evidence>
<protein>
    <recommendedName>
        <fullName evidence="1">Endonuclease/exonuclease/phosphatase domain-containing protein</fullName>
    </recommendedName>
</protein>
<dbReference type="Gene3D" id="3.60.10.10">
    <property type="entry name" value="Endonuclease/exonuclease/phosphatase"/>
    <property type="match status" value="1"/>
</dbReference>
<comment type="caution">
    <text evidence="2">The sequence shown here is derived from an EMBL/GenBank/DDBJ whole genome shotgun (WGS) entry which is preliminary data.</text>
</comment>
<feature type="domain" description="Endonuclease/exonuclease/phosphatase" evidence="1">
    <location>
        <begin position="14"/>
        <end position="97"/>
    </location>
</feature>
<evidence type="ECO:0000313" key="3">
    <source>
        <dbReference type="Proteomes" id="UP001148838"/>
    </source>
</evidence>
<dbReference type="InterPro" id="IPR036691">
    <property type="entry name" value="Endo/exonu/phosph_ase_sf"/>
</dbReference>
<accession>A0ABQ8RWR9</accession>
<proteinExistence type="predicted"/>
<dbReference type="Pfam" id="PF03372">
    <property type="entry name" value="Exo_endo_phos"/>
    <property type="match status" value="1"/>
</dbReference>